<dbReference type="SUPFAM" id="SSF53927">
    <property type="entry name" value="Cytidine deaminase-like"/>
    <property type="match status" value="1"/>
</dbReference>
<comment type="similarity">
    <text evidence="4 12">In the N-terminal section; belongs to the cytidine and deoxycytidylate deaminase family.</text>
</comment>
<dbReference type="NCBIfam" id="TIGR00326">
    <property type="entry name" value="eubact_ribD"/>
    <property type="match status" value="1"/>
</dbReference>
<feature type="domain" description="CMP/dCMP-type deaminase" evidence="16">
    <location>
        <begin position="1"/>
        <end position="117"/>
    </location>
</feature>
<evidence type="ECO:0000256" key="3">
    <source>
        <dbReference type="ARBA" id="ARBA00004910"/>
    </source>
</evidence>
<keyword evidence="7 12" id="KW-0479">Metal-binding</keyword>
<evidence type="ECO:0000256" key="6">
    <source>
        <dbReference type="ARBA" id="ARBA00022619"/>
    </source>
</evidence>
<evidence type="ECO:0000256" key="7">
    <source>
        <dbReference type="ARBA" id="ARBA00022723"/>
    </source>
</evidence>
<keyword evidence="8 12" id="KW-0862">Zinc</keyword>
<keyword evidence="10 12" id="KW-0560">Oxidoreductase</keyword>
<dbReference type="UniPathway" id="UPA00275">
    <property type="reaction ID" value="UER00401"/>
</dbReference>
<dbReference type="EC" id="3.5.4.26" evidence="12"/>
<dbReference type="EMBL" id="MFQH01000017">
    <property type="protein sequence ID" value="OGH78174.1"/>
    <property type="molecule type" value="Genomic_DNA"/>
</dbReference>
<comment type="similarity">
    <text evidence="5 12">In the C-terminal section; belongs to the HTP reductase family.</text>
</comment>
<feature type="binding site" evidence="14">
    <location>
        <position position="166"/>
    </location>
    <ligand>
        <name>substrate</name>
    </ligand>
</feature>
<comment type="catalytic activity">
    <reaction evidence="12">
        <text>2,5-diamino-6-hydroxy-4-(5-phosphoribosylamino)-pyrimidine + H2O + H(+) = 5-amino-6-(5-phospho-D-ribosylamino)uracil + NH4(+)</text>
        <dbReference type="Rhea" id="RHEA:21868"/>
        <dbReference type="ChEBI" id="CHEBI:15377"/>
        <dbReference type="ChEBI" id="CHEBI:15378"/>
        <dbReference type="ChEBI" id="CHEBI:28938"/>
        <dbReference type="ChEBI" id="CHEBI:58453"/>
        <dbReference type="ChEBI" id="CHEBI:58614"/>
        <dbReference type="EC" id="3.5.4.26"/>
    </reaction>
</comment>
<evidence type="ECO:0000256" key="12">
    <source>
        <dbReference type="PIRNR" id="PIRNR006769"/>
    </source>
</evidence>
<accession>A0A1F6N2R7</accession>
<dbReference type="InterPro" id="IPR002125">
    <property type="entry name" value="CMP_dCMP_dom"/>
</dbReference>
<feature type="binding site" evidence="14">
    <location>
        <position position="202"/>
    </location>
    <ligand>
        <name>substrate</name>
    </ligand>
</feature>
<dbReference type="Gene3D" id="3.40.430.10">
    <property type="entry name" value="Dihydrofolate Reductase, subunit A"/>
    <property type="match status" value="1"/>
</dbReference>
<evidence type="ECO:0000259" key="16">
    <source>
        <dbReference type="PROSITE" id="PS51747"/>
    </source>
</evidence>
<dbReference type="PANTHER" id="PTHR38011:SF7">
    <property type="entry name" value="2,5-DIAMINO-6-RIBOSYLAMINO-4(3H)-PYRIMIDINONE 5'-PHOSPHATE REDUCTASE"/>
    <property type="match status" value="1"/>
</dbReference>
<dbReference type="SUPFAM" id="SSF53597">
    <property type="entry name" value="Dihydrofolate reductase-like"/>
    <property type="match status" value="1"/>
</dbReference>
<dbReference type="InterPro" id="IPR016192">
    <property type="entry name" value="APOBEC/CMP_deaminase_Zn-bd"/>
</dbReference>
<dbReference type="PROSITE" id="PS51747">
    <property type="entry name" value="CYT_DCMP_DEAMINASES_2"/>
    <property type="match status" value="1"/>
</dbReference>
<feature type="binding site" evidence="14">
    <location>
        <position position="194"/>
    </location>
    <ligand>
        <name>NADP(+)</name>
        <dbReference type="ChEBI" id="CHEBI:58349"/>
    </ligand>
</feature>
<dbReference type="InterPro" id="IPR016193">
    <property type="entry name" value="Cytidine_deaminase-like"/>
</dbReference>
<comment type="function">
    <text evidence="1 12">Converts 2,5-diamino-6-(ribosylamino)-4(3h)-pyrimidinone 5'-phosphate into 5-amino-6-(ribosylamino)-2,4(1h,3h)-pyrimidinedione 5'-phosphate.</text>
</comment>
<sequence>MRIAILEAQKVIGLVSPNPAVGAVLVKNKKIIGVGHTQPPGKNHAEIEAIQKVGLKAKGADLYVTLEPCCHIGRTGPCADAIIKAGIKKVFIGMKDPNPKVNGGGMKQLKKQGIMVEIISSQSKLAREIRLLNQPFIKAITTGLPYVIMKAAISLDGKIATRSGNSQWITGSEARTDARIERSLCDAVLVGAGTVAADDPELASQGIFKNKKLLRVIIDGQLSSDLNKKVFRDNNVLVACTDSASTIRCRAYDQAGINYVAFGKKIVDIKKFLKYLASQEIRSVYVEGGASVHGAFHDAALKDHRLIDRVIFYIAPKIIGGKNSLSSVGGKGVIELNEVLKLKRVKMENCGADFKCSGFLNFY</sequence>
<keyword evidence="11" id="KW-0511">Multifunctional enzyme</keyword>
<feature type="binding site" evidence="14">
    <location>
        <position position="152"/>
    </location>
    <ligand>
        <name>NADP(+)</name>
        <dbReference type="ChEBI" id="CHEBI:58349"/>
    </ligand>
</feature>
<dbReference type="GO" id="GO:0008835">
    <property type="term" value="F:diaminohydroxyphosphoribosylaminopyrimidine deaminase activity"/>
    <property type="evidence" value="ECO:0007669"/>
    <property type="project" value="UniProtKB-EC"/>
</dbReference>
<evidence type="ECO:0000256" key="11">
    <source>
        <dbReference type="ARBA" id="ARBA00023268"/>
    </source>
</evidence>
<feature type="binding site" evidence="14">
    <location>
        <position position="168"/>
    </location>
    <ligand>
        <name>NADP(+)</name>
        <dbReference type="ChEBI" id="CHEBI:58349"/>
    </ligand>
</feature>
<feature type="binding site" evidence="14">
    <location>
        <position position="198"/>
    </location>
    <ligand>
        <name>NADP(+)</name>
        <dbReference type="ChEBI" id="CHEBI:58349"/>
    </ligand>
</feature>
<dbReference type="InterPro" id="IPR024072">
    <property type="entry name" value="DHFR-like_dom_sf"/>
</dbReference>
<feature type="binding site" evidence="15">
    <location>
        <position position="44"/>
    </location>
    <ligand>
        <name>Zn(2+)</name>
        <dbReference type="ChEBI" id="CHEBI:29105"/>
        <note>catalytic</note>
    </ligand>
</feature>
<evidence type="ECO:0000256" key="14">
    <source>
        <dbReference type="PIRSR" id="PIRSR006769-2"/>
    </source>
</evidence>
<evidence type="ECO:0000256" key="10">
    <source>
        <dbReference type="ARBA" id="ARBA00023002"/>
    </source>
</evidence>
<dbReference type="Gene3D" id="3.40.140.10">
    <property type="entry name" value="Cytidine Deaminase, domain 2"/>
    <property type="match status" value="1"/>
</dbReference>
<keyword evidence="6 12" id="KW-0686">Riboflavin biosynthesis</keyword>
<proteinExistence type="inferred from homology"/>
<evidence type="ECO:0000256" key="15">
    <source>
        <dbReference type="PIRSR" id="PIRSR006769-3"/>
    </source>
</evidence>
<feature type="binding site" evidence="14">
    <location>
        <position position="182"/>
    </location>
    <ligand>
        <name>substrate</name>
    </ligand>
</feature>
<evidence type="ECO:0000256" key="8">
    <source>
        <dbReference type="ARBA" id="ARBA00022833"/>
    </source>
</evidence>
<dbReference type="AlphaFoldDB" id="A0A1F6N2R7"/>
<dbReference type="PANTHER" id="PTHR38011">
    <property type="entry name" value="DIHYDROFOLATE REDUCTASE FAMILY PROTEIN (AFU_ORTHOLOGUE AFUA_8G06820)"/>
    <property type="match status" value="1"/>
</dbReference>
<dbReference type="Proteomes" id="UP000177040">
    <property type="component" value="Unassembled WGS sequence"/>
</dbReference>
<evidence type="ECO:0000256" key="5">
    <source>
        <dbReference type="ARBA" id="ARBA00007417"/>
    </source>
</evidence>
<dbReference type="GO" id="GO:0050661">
    <property type="term" value="F:NADP binding"/>
    <property type="evidence" value="ECO:0007669"/>
    <property type="project" value="InterPro"/>
</dbReference>
<evidence type="ECO:0000313" key="18">
    <source>
        <dbReference type="Proteomes" id="UP000177040"/>
    </source>
</evidence>
<keyword evidence="12" id="KW-0378">Hydrolase</keyword>
<name>A0A1F6N2R7_9BACT</name>
<keyword evidence="9 12" id="KW-0521">NADP</keyword>
<evidence type="ECO:0000256" key="9">
    <source>
        <dbReference type="ARBA" id="ARBA00022857"/>
    </source>
</evidence>
<reference evidence="17 18" key="1">
    <citation type="journal article" date="2016" name="Nat. Commun.">
        <title>Thousands of microbial genomes shed light on interconnected biogeochemical processes in an aquifer system.</title>
        <authorList>
            <person name="Anantharaman K."/>
            <person name="Brown C.T."/>
            <person name="Hug L.A."/>
            <person name="Sharon I."/>
            <person name="Castelle C.J."/>
            <person name="Probst A.J."/>
            <person name="Thomas B.C."/>
            <person name="Singh A."/>
            <person name="Wilkins M.J."/>
            <person name="Karaoz U."/>
            <person name="Brodie E.L."/>
            <person name="Williams K.H."/>
            <person name="Hubbard S.S."/>
            <person name="Banfield J.F."/>
        </authorList>
    </citation>
    <scope>NUCLEOTIDE SEQUENCE [LARGE SCALE GENOMIC DNA]</scope>
</reference>
<dbReference type="InterPro" id="IPR050765">
    <property type="entry name" value="Riboflavin_Biosynth_HTPR"/>
</dbReference>
<dbReference type="GO" id="GO:0008703">
    <property type="term" value="F:5-amino-6-(5-phosphoribosylamino)uracil reductase activity"/>
    <property type="evidence" value="ECO:0007669"/>
    <property type="project" value="UniProtKB-EC"/>
</dbReference>
<feature type="binding site" evidence="14">
    <location>
        <begin position="289"/>
        <end position="295"/>
    </location>
    <ligand>
        <name>NADP(+)</name>
        <dbReference type="ChEBI" id="CHEBI:58349"/>
    </ligand>
</feature>
<evidence type="ECO:0000256" key="2">
    <source>
        <dbReference type="ARBA" id="ARBA00004882"/>
    </source>
</evidence>
<gene>
    <name evidence="17" type="ORF">A2983_03765</name>
</gene>
<dbReference type="InterPro" id="IPR011549">
    <property type="entry name" value="RibD_C"/>
</dbReference>
<organism evidence="17 18">
    <name type="scientific">Candidatus Magasanikbacteria bacterium RIFCSPLOWO2_01_FULL_40_15</name>
    <dbReference type="NCBI Taxonomy" id="1798686"/>
    <lineage>
        <taxon>Bacteria</taxon>
        <taxon>Candidatus Magasanikiibacteriota</taxon>
    </lineage>
</organism>
<comment type="cofactor">
    <cofactor evidence="12 15">
        <name>Zn(2+)</name>
        <dbReference type="ChEBI" id="CHEBI:29105"/>
    </cofactor>
    <text evidence="12 15">Binds 1 zinc ion.</text>
</comment>
<dbReference type="NCBIfam" id="TIGR00227">
    <property type="entry name" value="ribD_Cterm"/>
    <property type="match status" value="1"/>
</dbReference>
<evidence type="ECO:0000256" key="4">
    <source>
        <dbReference type="ARBA" id="ARBA00005259"/>
    </source>
</evidence>
<comment type="caution">
    <text evidence="17">The sequence shown here is derived from an EMBL/GenBank/DDBJ whole genome shotgun (WGS) entry which is preliminary data.</text>
</comment>
<evidence type="ECO:0000256" key="13">
    <source>
        <dbReference type="PIRSR" id="PIRSR006769-1"/>
    </source>
</evidence>
<dbReference type="CDD" id="cd01284">
    <property type="entry name" value="Riboflavin_deaminase-reductase"/>
    <property type="match status" value="1"/>
</dbReference>
<dbReference type="GO" id="GO:0009231">
    <property type="term" value="P:riboflavin biosynthetic process"/>
    <property type="evidence" value="ECO:0007669"/>
    <property type="project" value="UniProtKB-UniPathway"/>
</dbReference>
<dbReference type="PROSITE" id="PS00903">
    <property type="entry name" value="CYT_DCMP_DEAMINASES_1"/>
    <property type="match status" value="1"/>
</dbReference>
<evidence type="ECO:0000256" key="1">
    <source>
        <dbReference type="ARBA" id="ARBA00002151"/>
    </source>
</evidence>
<dbReference type="Pfam" id="PF00383">
    <property type="entry name" value="dCMP_cyt_deam_1"/>
    <property type="match status" value="1"/>
</dbReference>
<dbReference type="GO" id="GO:0008270">
    <property type="term" value="F:zinc ion binding"/>
    <property type="evidence" value="ECO:0007669"/>
    <property type="project" value="InterPro"/>
</dbReference>
<feature type="binding site" evidence="15">
    <location>
        <position position="69"/>
    </location>
    <ligand>
        <name>Zn(2+)</name>
        <dbReference type="ChEBI" id="CHEBI:29105"/>
        <note>catalytic</note>
    </ligand>
</feature>
<comment type="catalytic activity">
    <reaction evidence="12">
        <text>5-amino-6-(5-phospho-D-ribitylamino)uracil + NADP(+) = 5-amino-6-(5-phospho-D-ribosylamino)uracil + NADPH + H(+)</text>
        <dbReference type="Rhea" id="RHEA:17845"/>
        <dbReference type="ChEBI" id="CHEBI:15378"/>
        <dbReference type="ChEBI" id="CHEBI:57783"/>
        <dbReference type="ChEBI" id="CHEBI:58349"/>
        <dbReference type="ChEBI" id="CHEBI:58421"/>
        <dbReference type="ChEBI" id="CHEBI:58453"/>
        <dbReference type="EC" id="1.1.1.193"/>
    </reaction>
</comment>
<dbReference type="InterPro" id="IPR004794">
    <property type="entry name" value="Eubact_RibD"/>
</dbReference>
<dbReference type="Pfam" id="PF01872">
    <property type="entry name" value="RibD_C"/>
    <property type="match status" value="1"/>
</dbReference>
<comment type="pathway">
    <text evidence="2 12">Cofactor biosynthesis; riboflavin biosynthesis; 5-amino-6-(D-ribitylamino)uracil from GTP: step 2/4.</text>
</comment>
<dbReference type="InterPro" id="IPR002734">
    <property type="entry name" value="RibDG_C"/>
</dbReference>
<dbReference type="PIRSF" id="PIRSF006769">
    <property type="entry name" value="RibD"/>
    <property type="match status" value="1"/>
</dbReference>
<feature type="binding site" evidence="14">
    <location>
        <position position="287"/>
    </location>
    <ligand>
        <name>substrate</name>
    </ligand>
</feature>
<comment type="pathway">
    <text evidence="3 12">Cofactor biosynthesis; riboflavin biosynthesis; 5-amino-6-(D-ribitylamino)uracil from GTP: step 3/4.</text>
</comment>
<feature type="binding site" evidence="15">
    <location>
        <position position="78"/>
    </location>
    <ligand>
        <name>Zn(2+)</name>
        <dbReference type="ChEBI" id="CHEBI:29105"/>
        <note>catalytic</note>
    </ligand>
</feature>
<feature type="active site" description="Proton donor" evidence="13">
    <location>
        <position position="46"/>
    </location>
</feature>
<evidence type="ECO:0000313" key="17">
    <source>
        <dbReference type="EMBL" id="OGH78174.1"/>
    </source>
</evidence>
<protein>
    <recommendedName>
        <fullName evidence="12">Riboflavin biosynthesis protein RibD</fullName>
    </recommendedName>
    <domain>
        <recommendedName>
            <fullName evidence="12">Diaminohydroxyphosphoribosylaminopyrimidine deaminase</fullName>
            <shortName evidence="12">DRAP deaminase</shortName>
            <ecNumber evidence="12">3.5.4.26</ecNumber>
        </recommendedName>
        <alternativeName>
            <fullName evidence="12">Riboflavin-specific deaminase</fullName>
        </alternativeName>
    </domain>
    <domain>
        <recommendedName>
            <fullName evidence="12">5-amino-6-(5-phosphoribosylamino)uracil reductase</fullName>
            <ecNumber evidence="12">1.1.1.193</ecNumber>
        </recommendedName>
        <alternativeName>
            <fullName evidence="12">HTP reductase</fullName>
        </alternativeName>
    </domain>
</protein>
<dbReference type="EC" id="1.1.1.193" evidence="12"/>